<protein>
    <submittedName>
        <fullName evidence="2">Uncharacterized protein</fullName>
    </submittedName>
</protein>
<accession>A0A919P107</accession>
<comment type="caution">
    <text evidence="2">The sequence shown here is derived from an EMBL/GenBank/DDBJ whole genome shotgun (WGS) entry which is preliminary data.</text>
</comment>
<feature type="region of interest" description="Disordered" evidence="1">
    <location>
        <begin position="208"/>
        <end position="228"/>
    </location>
</feature>
<gene>
    <name evidence="2" type="ORF">Cch01nite_02430</name>
</gene>
<dbReference type="AlphaFoldDB" id="A0A919P107"/>
<proteinExistence type="predicted"/>
<evidence type="ECO:0000313" key="2">
    <source>
        <dbReference type="EMBL" id="GIG19519.1"/>
    </source>
</evidence>
<reference evidence="2" key="1">
    <citation type="submission" date="2021-01" db="EMBL/GenBank/DDBJ databases">
        <title>Whole genome shotgun sequence of Cellulomonas chitinilytica NBRC 110799.</title>
        <authorList>
            <person name="Komaki H."/>
            <person name="Tamura T."/>
        </authorList>
    </citation>
    <scope>NUCLEOTIDE SEQUENCE</scope>
    <source>
        <strain evidence="2">NBRC 110799</strain>
    </source>
</reference>
<organism evidence="2 3">
    <name type="scientific">Cellulomonas chitinilytica</name>
    <dbReference type="NCBI Taxonomy" id="398759"/>
    <lineage>
        <taxon>Bacteria</taxon>
        <taxon>Bacillati</taxon>
        <taxon>Actinomycetota</taxon>
        <taxon>Actinomycetes</taxon>
        <taxon>Micrococcales</taxon>
        <taxon>Cellulomonadaceae</taxon>
        <taxon>Cellulomonas</taxon>
    </lineage>
</organism>
<sequence>MTSVVVEGPWVDRRRPARVEALEPVVGRHAAAGPSPEVVALVDQPGAVQARPDRVCDGPGEHPARHALVPPADDLAEAEPQPLVRELEAVVARMAHYGPLLALQSDLRALLGAWAAALVRLHRTPVTPATPVADVPWVLTEPLPDWLDTLPAETGPIWAVRAHPGVLRALRRTRADWTAAQWTHGDPTGDEVVVTRRHGITRATLLGAAHHEDAEQEPPCGQPRSGTGDPRWDVATALDWVAIALGPALDPVWRLDPVALFLDEYLALGGNAVPTPTMAVARTVATAIEWSAQLALAGPEGPEVQAWLTGLWTRPLELAGRR</sequence>
<dbReference type="Proteomes" id="UP000632740">
    <property type="component" value="Unassembled WGS sequence"/>
</dbReference>
<dbReference type="RefSeq" id="WP_203747528.1">
    <property type="nucleotide sequence ID" value="NZ_BONK01000001.1"/>
</dbReference>
<name>A0A919P107_9CELL</name>
<evidence type="ECO:0000313" key="3">
    <source>
        <dbReference type="Proteomes" id="UP000632740"/>
    </source>
</evidence>
<evidence type="ECO:0000256" key="1">
    <source>
        <dbReference type="SAM" id="MobiDB-lite"/>
    </source>
</evidence>
<dbReference type="EMBL" id="BONK01000001">
    <property type="protein sequence ID" value="GIG19519.1"/>
    <property type="molecule type" value="Genomic_DNA"/>
</dbReference>
<keyword evidence="3" id="KW-1185">Reference proteome</keyword>